<dbReference type="Pfam" id="PF01555">
    <property type="entry name" value="N6_N4_Mtase"/>
    <property type="match status" value="1"/>
</dbReference>
<dbReference type="InterPro" id="IPR017985">
    <property type="entry name" value="MeTrfase_CN4_CS"/>
</dbReference>
<dbReference type="SUPFAM" id="SSF53335">
    <property type="entry name" value="S-adenosyl-L-methionine-dependent methyltransferases"/>
    <property type="match status" value="2"/>
</dbReference>
<proteinExistence type="inferred from homology"/>
<keyword evidence="7" id="KW-0238">DNA-binding</keyword>
<evidence type="ECO:0000256" key="7">
    <source>
        <dbReference type="ARBA" id="ARBA00023125"/>
    </source>
</evidence>
<reference evidence="10 11" key="1">
    <citation type="journal article" date="2015" name="Nature">
        <title>rRNA introns, odd ribosomes, and small enigmatic genomes across a large radiation of phyla.</title>
        <authorList>
            <person name="Brown C.T."/>
            <person name="Hug L.A."/>
            <person name="Thomas B.C."/>
            <person name="Sharon I."/>
            <person name="Castelle C.J."/>
            <person name="Singh A."/>
            <person name="Wilkins M.J."/>
            <person name="Williams K.H."/>
            <person name="Banfield J.F."/>
        </authorList>
    </citation>
    <scope>NUCLEOTIDE SEQUENCE [LARGE SCALE GENOMIC DNA]</scope>
</reference>
<evidence type="ECO:0000259" key="9">
    <source>
        <dbReference type="Pfam" id="PF01555"/>
    </source>
</evidence>
<dbReference type="InterPro" id="IPR002941">
    <property type="entry name" value="DNA_methylase_N4/N6"/>
</dbReference>
<dbReference type="GO" id="GO:0003677">
    <property type="term" value="F:DNA binding"/>
    <property type="evidence" value="ECO:0007669"/>
    <property type="project" value="UniProtKB-KW"/>
</dbReference>
<keyword evidence="5" id="KW-0949">S-adenosyl-L-methionine</keyword>
<dbReference type="PATRIC" id="fig|1618555.3.peg.814"/>
<dbReference type="Gene3D" id="3.40.50.150">
    <property type="entry name" value="Vaccinia Virus protein VP39"/>
    <property type="match status" value="2"/>
</dbReference>
<evidence type="ECO:0000256" key="5">
    <source>
        <dbReference type="ARBA" id="ARBA00022691"/>
    </source>
</evidence>
<keyword evidence="6" id="KW-0680">Restriction system</keyword>
<dbReference type="AlphaFoldDB" id="A0A0G0UUE6"/>
<dbReference type="Proteomes" id="UP000034676">
    <property type="component" value="Unassembled WGS sequence"/>
</dbReference>
<evidence type="ECO:0000256" key="1">
    <source>
        <dbReference type="ARBA" id="ARBA00010203"/>
    </source>
</evidence>
<dbReference type="EMBL" id="LCAO01000022">
    <property type="protein sequence ID" value="KKR91121.1"/>
    <property type="molecule type" value="Genomic_DNA"/>
</dbReference>
<dbReference type="GO" id="GO:0032259">
    <property type="term" value="P:methylation"/>
    <property type="evidence" value="ECO:0007669"/>
    <property type="project" value="UniProtKB-KW"/>
</dbReference>
<comment type="caution">
    <text evidence="10">The sequence shown here is derived from an EMBL/GenBank/DDBJ whole genome shotgun (WGS) entry which is preliminary data.</text>
</comment>
<feature type="domain" description="DNA methylase N-4/N-6" evidence="9">
    <location>
        <begin position="16"/>
        <end position="85"/>
    </location>
</feature>
<organism evidence="10 11">
    <name type="scientific">Candidatus Woesebacteria bacterium GW2011_GWA1_41_13b</name>
    <dbReference type="NCBI Taxonomy" id="1618555"/>
    <lineage>
        <taxon>Bacteria</taxon>
        <taxon>Candidatus Woeseibacteriota</taxon>
    </lineage>
</organism>
<dbReference type="GO" id="GO:0015667">
    <property type="term" value="F:site-specific DNA-methyltransferase (cytosine-N4-specific) activity"/>
    <property type="evidence" value="ECO:0007669"/>
    <property type="project" value="UniProtKB-EC"/>
</dbReference>
<name>A0A0G0UUE6_9BACT</name>
<evidence type="ECO:0000256" key="4">
    <source>
        <dbReference type="ARBA" id="ARBA00022679"/>
    </source>
</evidence>
<gene>
    <name evidence="10" type="ORF">UU42_C0022G0003</name>
</gene>
<keyword evidence="3" id="KW-0489">Methyltransferase</keyword>
<comment type="similarity">
    <text evidence="1">Belongs to the N(4)/N(6)-methyltransferase family. N(4) subfamily.</text>
</comment>
<comment type="catalytic activity">
    <reaction evidence="8">
        <text>a 2'-deoxycytidine in DNA + S-adenosyl-L-methionine = an N(4)-methyl-2'-deoxycytidine in DNA + S-adenosyl-L-homocysteine + H(+)</text>
        <dbReference type="Rhea" id="RHEA:16857"/>
        <dbReference type="Rhea" id="RHEA-COMP:11369"/>
        <dbReference type="Rhea" id="RHEA-COMP:13674"/>
        <dbReference type="ChEBI" id="CHEBI:15378"/>
        <dbReference type="ChEBI" id="CHEBI:57856"/>
        <dbReference type="ChEBI" id="CHEBI:59789"/>
        <dbReference type="ChEBI" id="CHEBI:85452"/>
        <dbReference type="ChEBI" id="CHEBI:137933"/>
        <dbReference type="EC" id="2.1.1.113"/>
    </reaction>
</comment>
<dbReference type="GO" id="GO:0009307">
    <property type="term" value="P:DNA restriction-modification system"/>
    <property type="evidence" value="ECO:0007669"/>
    <property type="project" value="UniProtKB-KW"/>
</dbReference>
<accession>A0A0G0UUE6</accession>
<evidence type="ECO:0000256" key="8">
    <source>
        <dbReference type="ARBA" id="ARBA00049120"/>
    </source>
</evidence>
<protein>
    <recommendedName>
        <fullName evidence="2">site-specific DNA-methyltransferase (cytosine-N(4)-specific)</fullName>
        <ecNumber evidence="2">2.1.1.113</ecNumber>
    </recommendedName>
</protein>
<dbReference type="InterPro" id="IPR029063">
    <property type="entry name" value="SAM-dependent_MTases_sf"/>
</dbReference>
<evidence type="ECO:0000313" key="11">
    <source>
        <dbReference type="Proteomes" id="UP000034676"/>
    </source>
</evidence>
<dbReference type="PROSITE" id="PS00093">
    <property type="entry name" value="N4_MTASE"/>
    <property type="match status" value="1"/>
</dbReference>
<keyword evidence="4" id="KW-0808">Transferase</keyword>
<evidence type="ECO:0000256" key="6">
    <source>
        <dbReference type="ARBA" id="ARBA00022747"/>
    </source>
</evidence>
<dbReference type="EC" id="2.1.1.113" evidence="2"/>
<evidence type="ECO:0000256" key="3">
    <source>
        <dbReference type="ARBA" id="ARBA00022603"/>
    </source>
</evidence>
<evidence type="ECO:0000256" key="2">
    <source>
        <dbReference type="ARBA" id="ARBA00012185"/>
    </source>
</evidence>
<evidence type="ECO:0000313" key="10">
    <source>
        <dbReference type="EMBL" id="KKR91121.1"/>
    </source>
</evidence>
<sequence>MKSILTEKEIKTLRKTNWSFPSESSRGDITDLHPYPARFIPPIPESIISAFSGKKLNILDPFAGCGTTLTAGLNAGHSVYGIDVNGLASLLQKVYSHYFSITDLEHFRNISEELVSELGKKSKKTNSSTIPNLDHWFSNDAQEILSTSVSFINKLGNVEHISNLLKFSISRVIVKVSNQKSDTQYVAIKKGLDRNQIIKIISNSCNSVYKRFSENRESDSWQGVSKVILGDAREKTTYKHINDIDLVITSPPYPNAYEYWLYHKYRMFWLGLDPLWSREREIGARPFYSGTGRKDEFDFQNDLTSIFENLYDVTKPSAVQFWVIGDSIIKGRLIDNTKIVTNACETTGWKVVEKMQRIVDRKRSSFQGIGRQGIEHILVIQKS</sequence>
<dbReference type="GO" id="GO:0008170">
    <property type="term" value="F:N-methyltransferase activity"/>
    <property type="evidence" value="ECO:0007669"/>
    <property type="project" value="InterPro"/>
</dbReference>